<dbReference type="Proteomes" id="UP000325395">
    <property type="component" value="Unassembled WGS sequence"/>
</dbReference>
<dbReference type="InterPro" id="IPR056186">
    <property type="entry name" value="PDZ_CPAF-rel"/>
</dbReference>
<sequence>MVGRKKIFGIPGDLAYDCLRSMPFRSDLAVKFVDDYAKYLQFHSTASMLKDPPSSYISTGVDLWGGLQRIRQKASDNIYGSQYDFDSDLKYLTSRANDGHLHVGLCSLEIMHFEHGVPLVSISPDGIQLPRIYTYYDAEMKLRGTEAAISSVYRIQDMDPVYYLQANIGVTMGLHDPDARYNHLFPSPAAAFSGMYTGGLWTNNLGSWPGKANQTIEFSNGTRLTVETTASLALDRRLNFSSGQSLFQTACLLNQEARAPDPRPALAVGKPPYSIPEGGSSMYPKPIVNHKKDLLPTFRLNGESPASLGQTAVQFIECAKRDGKEKLIIDLSNNMGGDINLGFNLFRILFPNKPIYTATRFPSTRLIDLMGRIFSSSQGQEVNNESTLDLPLIFQNAVTPDHRHSFGSWEKLFGPVEIANQNMSSLHATYNFTTASTEDDPISGYGGIVFGPSTQPFPAENIIIMTNGICASTCTILARLLQKYGVRTQEIAVNASSAGSPILSADELAWFIQMAPPPLTEFPFRIDSRGGSGVNLRNEYDEDDPNTPLQFVYEAADCRLFWTAENYVVPHSSWVAAADAMFGDASCVEETAGHHPSV</sequence>
<dbReference type="PANTHER" id="PTHR37049:SF4">
    <property type="entry name" value="RHODANESE DOMAIN-CONTAINING PROTEIN"/>
    <property type="match status" value="1"/>
</dbReference>
<feature type="domain" description="CPAF-like PDZ" evidence="2">
    <location>
        <begin position="113"/>
        <end position="232"/>
    </location>
</feature>
<dbReference type="EMBL" id="ML735727">
    <property type="protein sequence ID" value="KAE8418378.1"/>
    <property type="molecule type" value="Genomic_DNA"/>
</dbReference>
<feature type="domain" description="Tail specific protease" evidence="1">
    <location>
        <begin position="311"/>
        <end position="486"/>
    </location>
</feature>
<evidence type="ECO:0008006" key="5">
    <source>
        <dbReference type="Google" id="ProtNLM"/>
    </source>
</evidence>
<dbReference type="Gene3D" id="3.90.226.10">
    <property type="entry name" value="2-enoyl-CoA Hydratase, Chain A, domain 1"/>
    <property type="match status" value="1"/>
</dbReference>
<evidence type="ECO:0000313" key="3">
    <source>
        <dbReference type="EMBL" id="KAE8418378.1"/>
    </source>
</evidence>
<accession>A0ABQ6WMS1</accession>
<dbReference type="Pfam" id="PF23658">
    <property type="entry name" value="PDZ_CPAF_rel"/>
    <property type="match status" value="1"/>
</dbReference>
<evidence type="ECO:0000259" key="1">
    <source>
        <dbReference type="Pfam" id="PF03572"/>
    </source>
</evidence>
<protein>
    <recommendedName>
        <fullName evidence="5">Tail specific protease domain-containing protein</fullName>
    </recommendedName>
</protein>
<gene>
    <name evidence="3" type="ORF">BDV36DRAFT_283008</name>
</gene>
<dbReference type="PANTHER" id="PTHR37049">
    <property type="entry name" value="PEPTIDASE S41 FAMILY PROTEIN"/>
    <property type="match status" value="1"/>
</dbReference>
<dbReference type="SUPFAM" id="SSF52096">
    <property type="entry name" value="ClpP/crotonase"/>
    <property type="match status" value="1"/>
</dbReference>
<dbReference type="Pfam" id="PF03572">
    <property type="entry name" value="Peptidase_S41"/>
    <property type="match status" value="1"/>
</dbReference>
<proteinExistence type="predicted"/>
<dbReference type="InterPro" id="IPR005151">
    <property type="entry name" value="Tail-specific_protease"/>
</dbReference>
<dbReference type="InterPro" id="IPR029045">
    <property type="entry name" value="ClpP/crotonase-like_dom_sf"/>
</dbReference>
<evidence type="ECO:0000313" key="4">
    <source>
        <dbReference type="Proteomes" id="UP000325395"/>
    </source>
</evidence>
<reference evidence="3 4" key="1">
    <citation type="submission" date="2019-04" db="EMBL/GenBank/DDBJ databases">
        <authorList>
            <consortium name="DOE Joint Genome Institute"/>
            <person name="Mondo S."/>
            <person name="Kjaerbolling I."/>
            <person name="Vesth T."/>
            <person name="Frisvad J.C."/>
            <person name="Nybo J.L."/>
            <person name="Theobald S."/>
            <person name="Kildgaard S."/>
            <person name="Isbrandt T."/>
            <person name="Kuo A."/>
            <person name="Sato A."/>
            <person name="Lyhne E.K."/>
            <person name="Kogle M.E."/>
            <person name="Wiebenga A."/>
            <person name="Kun R.S."/>
            <person name="Lubbers R.J."/>
            <person name="Makela M.R."/>
            <person name="Barry K."/>
            <person name="Chovatia M."/>
            <person name="Clum A."/>
            <person name="Daum C."/>
            <person name="Haridas S."/>
            <person name="He G."/>
            <person name="LaButti K."/>
            <person name="Lipzen A."/>
            <person name="Riley R."/>
            <person name="Salamov A."/>
            <person name="Simmons B.A."/>
            <person name="Magnuson J.K."/>
            <person name="Henrissat B."/>
            <person name="Mortensen U.H."/>
            <person name="Larsen T.O."/>
            <person name="Devries R.P."/>
            <person name="Grigoriev I.V."/>
            <person name="Machida M."/>
            <person name="Baker S.E."/>
            <person name="Andersen M.R."/>
            <person name="Cantor M.N."/>
            <person name="Hua S.X."/>
        </authorList>
    </citation>
    <scope>NUCLEOTIDE SEQUENCE [LARGE SCALE GENOMIC DNA]</scope>
    <source>
        <strain evidence="3 4">CBS 117616</strain>
    </source>
</reference>
<dbReference type="InterPro" id="IPR052766">
    <property type="entry name" value="S41A_metabolite_peptidase"/>
</dbReference>
<name>A0ABQ6WMS1_9EURO</name>
<keyword evidence="4" id="KW-1185">Reference proteome</keyword>
<organism evidence="3 4">
    <name type="scientific">Aspergillus pseudocaelatus</name>
    <dbReference type="NCBI Taxonomy" id="1825620"/>
    <lineage>
        <taxon>Eukaryota</taxon>
        <taxon>Fungi</taxon>
        <taxon>Dikarya</taxon>
        <taxon>Ascomycota</taxon>
        <taxon>Pezizomycotina</taxon>
        <taxon>Eurotiomycetes</taxon>
        <taxon>Eurotiomycetidae</taxon>
        <taxon>Eurotiales</taxon>
        <taxon>Aspergillaceae</taxon>
        <taxon>Aspergillus</taxon>
        <taxon>Aspergillus subgen. Circumdati</taxon>
    </lineage>
</organism>
<evidence type="ECO:0000259" key="2">
    <source>
        <dbReference type="Pfam" id="PF23658"/>
    </source>
</evidence>